<accession>A0A2C9D5T5</accession>
<keyword evidence="1" id="KW-0472">Membrane</keyword>
<keyword evidence="1" id="KW-0812">Transmembrane</keyword>
<sequence length="129" mass="14805">MSDGPQKMQKPQWKYEVNLNSILQVITLLGFVAVWGGTWNSMHEGQAQNRLLIERLENRMTTVEQYQRAIASVEFRVGALEKGAQSIIESQRDIVKTQQDFERSISALASDVRVTREIVQRLEKSLKND</sequence>
<proteinExistence type="predicted"/>
<name>A0A2C9D5T5_9HYPH</name>
<dbReference type="RefSeq" id="WP_099556048.1">
    <property type="nucleotide sequence ID" value="NZ_LT960614.1"/>
</dbReference>
<evidence type="ECO:0000313" key="2">
    <source>
        <dbReference type="EMBL" id="SON55550.1"/>
    </source>
</evidence>
<gene>
    <name evidence="2" type="ORF">HDIA_2009</name>
</gene>
<keyword evidence="3" id="KW-1185">Reference proteome</keyword>
<dbReference type="OrthoDB" id="8279866at2"/>
<feature type="transmembrane region" description="Helical" evidence="1">
    <location>
        <begin position="21"/>
        <end position="39"/>
    </location>
</feature>
<reference evidence="3" key="1">
    <citation type="submission" date="2017-09" db="EMBL/GenBank/DDBJ databases">
        <title>Genome sequence of Nannocystis excedens DSM 71.</title>
        <authorList>
            <person name="Blom J."/>
        </authorList>
    </citation>
    <scope>NUCLEOTIDE SEQUENCE [LARGE SCALE GENOMIC DNA]</scope>
    <source>
        <strain evidence="3">type strain: E19</strain>
    </source>
</reference>
<evidence type="ECO:0000313" key="3">
    <source>
        <dbReference type="Proteomes" id="UP000223606"/>
    </source>
</evidence>
<protein>
    <submittedName>
        <fullName evidence="2">Uncharacterized protein</fullName>
    </submittedName>
</protein>
<evidence type="ECO:0000256" key="1">
    <source>
        <dbReference type="SAM" id="Phobius"/>
    </source>
</evidence>
<dbReference type="EMBL" id="LT960614">
    <property type="protein sequence ID" value="SON55550.1"/>
    <property type="molecule type" value="Genomic_DNA"/>
</dbReference>
<dbReference type="Proteomes" id="UP000223606">
    <property type="component" value="Chromosome 1"/>
</dbReference>
<dbReference type="AlphaFoldDB" id="A0A2C9D5T5"/>
<organism evidence="2 3">
    <name type="scientific">Hartmannibacter diazotrophicus</name>
    <dbReference type="NCBI Taxonomy" id="1482074"/>
    <lineage>
        <taxon>Bacteria</taxon>
        <taxon>Pseudomonadati</taxon>
        <taxon>Pseudomonadota</taxon>
        <taxon>Alphaproteobacteria</taxon>
        <taxon>Hyphomicrobiales</taxon>
        <taxon>Pleomorphomonadaceae</taxon>
        <taxon>Hartmannibacter</taxon>
    </lineage>
</organism>
<keyword evidence="1" id="KW-1133">Transmembrane helix</keyword>
<dbReference type="KEGG" id="hdi:HDIA_2009"/>